<name>M7ZL07_TRIUA</name>
<feature type="compositionally biased region" description="Basic and acidic residues" evidence="1">
    <location>
        <begin position="68"/>
        <end position="81"/>
    </location>
</feature>
<proteinExistence type="predicted"/>
<feature type="region of interest" description="Disordered" evidence="1">
    <location>
        <begin position="68"/>
        <end position="88"/>
    </location>
</feature>
<sequence length="88" mass="9034">MAHAPSMDSTNGNVRDEGGCLVRRLLPEAVAAALKAVTGGALQAANGGGHGPPSRAPSVVVLADQDIESGRERDDGERRWSEVSVQAS</sequence>
<protein>
    <submittedName>
        <fullName evidence="2">Uncharacterized protein</fullName>
    </submittedName>
</protein>
<evidence type="ECO:0000313" key="2">
    <source>
        <dbReference type="EMBL" id="EMS53005.1"/>
    </source>
</evidence>
<dbReference type="OMA" id="RDEGGCL"/>
<gene>
    <name evidence="2" type="ORF">TRIUR3_10067</name>
</gene>
<organism evidence="2">
    <name type="scientific">Triticum urartu</name>
    <name type="common">Red wild einkorn</name>
    <name type="synonym">Crithodium urartu</name>
    <dbReference type="NCBI Taxonomy" id="4572"/>
    <lineage>
        <taxon>Eukaryota</taxon>
        <taxon>Viridiplantae</taxon>
        <taxon>Streptophyta</taxon>
        <taxon>Embryophyta</taxon>
        <taxon>Tracheophyta</taxon>
        <taxon>Spermatophyta</taxon>
        <taxon>Magnoliopsida</taxon>
        <taxon>Liliopsida</taxon>
        <taxon>Poales</taxon>
        <taxon>Poaceae</taxon>
        <taxon>BOP clade</taxon>
        <taxon>Pooideae</taxon>
        <taxon>Triticodae</taxon>
        <taxon>Triticeae</taxon>
        <taxon>Triticinae</taxon>
        <taxon>Triticum</taxon>
    </lineage>
</organism>
<dbReference type="AlphaFoldDB" id="M7ZL07"/>
<evidence type="ECO:0000256" key="1">
    <source>
        <dbReference type="SAM" id="MobiDB-lite"/>
    </source>
</evidence>
<accession>M7ZL07</accession>
<dbReference type="EMBL" id="KD199775">
    <property type="protein sequence ID" value="EMS53005.1"/>
    <property type="molecule type" value="Genomic_DNA"/>
</dbReference>
<reference evidence="2" key="1">
    <citation type="journal article" date="2013" name="Nature">
        <title>Draft genome of the wheat A-genome progenitor Triticum urartu.</title>
        <authorList>
            <person name="Ling H.Q."/>
            <person name="Zhao S."/>
            <person name="Liu D."/>
            <person name="Wang J."/>
            <person name="Sun H."/>
            <person name="Zhang C."/>
            <person name="Fan H."/>
            <person name="Li D."/>
            <person name="Dong L."/>
            <person name="Tao Y."/>
            <person name="Gao C."/>
            <person name="Wu H."/>
            <person name="Li Y."/>
            <person name="Cui Y."/>
            <person name="Guo X."/>
            <person name="Zheng S."/>
            <person name="Wang B."/>
            <person name="Yu K."/>
            <person name="Liang Q."/>
            <person name="Yang W."/>
            <person name="Lou X."/>
            <person name="Chen J."/>
            <person name="Feng M."/>
            <person name="Jian J."/>
            <person name="Zhang X."/>
            <person name="Luo G."/>
            <person name="Jiang Y."/>
            <person name="Liu J."/>
            <person name="Wang Z."/>
            <person name="Sha Y."/>
            <person name="Zhang B."/>
            <person name="Wu H."/>
            <person name="Tang D."/>
            <person name="Shen Q."/>
            <person name="Xue P."/>
            <person name="Zou S."/>
            <person name="Wang X."/>
            <person name="Liu X."/>
            <person name="Wang F."/>
            <person name="Yang Y."/>
            <person name="An X."/>
            <person name="Dong Z."/>
            <person name="Zhang K."/>
            <person name="Zhang X."/>
            <person name="Luo M.C."/>
            <person name="Dvorak J."/>
            <person name="Tong Y."/>
            <person name="Wang J."/>
            <person name="Yang H."/>
            <person name="Li Z."/>
            <person name="Wang D."/>
            <person name="Zhang A."/>
            <person name="Wang J."/>
        </authorList>
    </citation>
    <scope>NUCLEOTIDE SEQUENCE</scope>
</reference>